<name>A0ABW2NWG1_9ACTN</name>
<evidence type="ECO:0000313" key="8">
    <source>
        <dbReference type="EMBL" id="MFC7380669.1"/>
    </source>
</evidence>
<organism evidence="8 9">
    <name type="scientific">Sphaerisporangium rhizosphaerae</name>
    <dbReference type="NCBI Taxonomy" id="2269375"/>
    <lineage>
        <taxon>Bacteria</taxon>
        <taxon>Bacillati</taxon>
        <taxon>Actinomycetota</taxon>
        <taxon>Actinomycetes</taxon>
        <taxon>Streptosporangiales</taxon>
        <taxon>Streptosporangiaceae</taxon>
        <taxon>Sphaerisporangium</taxon>
    </lineage>
</organism>
<feature type="transmembrane region" description="Helical" evidence="7">
    <location>
        <begin position="40"/>
        <end position="59"/>
    </location>
</feature>
<keyword evidence="9" id="KW-1185">Reference proteome</keyword>
<comment type="subcellular location">
    <subcellularLocation>
        <location evidence="1">Cell membrane</location>
        <topology evidence="1">Multi-pass membrane protein</topology>
    </subcellularLocation>
</comment>
<dbReference type="PANTHER" id="PTHR40277:SF1">
    <property type="entry name" value="BLL5419 PROTEIN"/>
    <property type="match status" value="1"/>
</dbReference>
<proteinExistence type="predicted"/>
<feature type="transmembrane region" description="Helical" evidence="7">
    <location>
        <begin position="279"/>
        <end position="303"/>
    </location>
</feature>
<protein>
    <submittedName>
        <fullName evidence="8">Lysylphosphatidylglycerol synthase transmembrane domain-containing protein</fullName>
    </submittedName>
</protein>
<keyword evidence="4 7" id="KW-1133">Transmembrane helix</keyword>
<gene>
    <name evidence="8" type="ORF">ACFQSB_00545</name>
</gene>
<dbReference type="InterPro" id="IPR022791">
    <property type="entry name" value="L-PG_synthase/AglD"/>
</dbReference>
<comment type="caution">
    <text evidence="8">The sequence shown here is derived from an EMBL/GenBank/DDBJ whole genome shotgun (WGS) entry which is preliminary data.</text>
</comment>
<keyword evidence="3 7" id="KW-0812">Transmembrane</keyword>
<dbReference type="EMBL" id="JBHTCG010000001">
    <property type="protein sequence ID" value="MFC7380669.1"/>
    <property type="molecule type" value="Genomic_DNA"/>
</dbReference>
<feature type="transmembrane region" description="Helical" evidence="7">
    <location>
        <begin position="238"/>
        <end position="259"/>
    </location>
</feature>
<evidence type="ECO:0000256" key="3">
    <source>
        <dbReference type="ARBA" id="ARBA00022692"/>
    </source>
</evidence>
<feature type="compositionally biased region" description="Low complexity" evidence="6">
    <location>
        <begin position="322"/>
        <end position="336"/>
    </location>
</feature>
<evidence type="ECO:0000256" key="4">
    <source>
        <dbReference type="ARBA" id="ARBA00022989"/>
    </source>
</evidence>
<keyword evidence="2" id="KW-1003">Cell membrane</keyword>
<keyword evidence="5 7" id="KW-0472">Membrane</keyword>
<reference evidence="9" key="1">
    <citation type="journal article" date="2019" name="Int. J. Syst. Evol. Microbiol.">
        <title>The Global Catalogue of Microorganisms (GCM) 10K type strain sequencing project: providing services to taxonomists for standard genome sequencing and annotation.</title>
        <authorList>
            <consortium name="The Broad Institute Genomics Platform"/>
            <consortium name="The Broad Institute Genome Sequencing Center for Infectious Disease"/>
            <person name="Wu L."/>
            <person name="Ma J."/>
        </authorList>
    </citation>
    <scope>NUCLEOTIDE SEQUENCE [LARGE SCALE GENOMIC DNA]</scope>
    <source>
        <strain evidence="9">CECT 7649</strain>
    </source>
</reference>
<evidence type="ECO:0000256" key="6">
    <source>
        <dbReference type="SAM" id="MobiDB-lite"/>
    </source>
</evidence>
<feature type="transmembrane region" description="Helical" evidence="7">
    <location>
        <begin position="203"/>
        <end position="226"/>
    </location>
</feature>
<dbReference type="Proteomes" id="UP001596496">
    <property type="component" value="Unassembled WGS sequence"/>
</dbReference>
<evidence type="ECO:0000256" key="2">
    <source>
        <dbReference type="ARBA" id="ARBA00022475"/>
    </source>
</evidence>
<evidence type="ECO:0000256" key="1">
    <source>
        <dbReference type="ARBA" id="ARBA00004651"/>
    </source>
</evidence>
<evidence type="ECO:0000256" key="7">
    <source>
        <dbReference type="SAM" id="Phobius"/>
    </source>
</evidence>
<dbReference type="Pfam" id="PF03706">
    <property type="entry name" value="LPG_synthase_TM"/>
    <property type="match status" value="1"/>
</dbReference>
<feature type="transmembrane region" description="Helical" evidence="7">
    <location>
        <begin position="149"/>
        <end position="175"/>
    </location>
</feature>
<dbReference type="RefSeq" id="WP_380823700.1">
    <property type="nucleotide sequence ID" value="NZ_JBHTCG010000001.1"/>
</dbReference>
<feature type="region of interest" description="Disordered" evidence="6">
    <location>
        <begin position="309"/>
        <end position="363"/>
    </location>
</feature>
<accession>A0ABW2NWG1</accession>
<sequence length="363" mass="37382">MSRMWPWLRLVVAAAILVVLVWRLGTGAFVDGFRLVDGPAVLAALAIGLLTTLLGVWRWRLLTRRLGLPLPVLTAVADYYRALFLNAVLPAGVLGDAHRAVRHGRYAGDVGRGVRAVVLERTAGQVVLIGAGVTALLVEPSLAATLARAVLPGLGVTAALLGGLAAAGALAAWAWRRKDVPRWRRAVTTALADARRGLLARDAWPGVLGLSALVLLGYVAMFVVAARTAGSAAPIGRLLPLALLALLVMALPVNVGGFGPREAFSALAFGAVGLGAHQGLTTAVVYGVLAFVASLPGAVVLLLRRGTRPAGRVPSPSPSPSPASALASAPVPSAALRAEDGEVVAERPGQARKDGLALARRSQ</sequence>
<dbReference type="PANTHER" id="PTHR40277">
    <property type="entry name" value="BLL5419 PROTEIN"/>
    <property type="match status" value="1"/>
</dbReference>
<evidence type="ECO:0000256" key="5">
    <source>
        <dbReference type="ARBA" id="ARBA00023136"/>
    </source>
</evidence>
<evidence type="ECO:0000313" key="9">
    <source>
        <dbReference type="Proteomes" id="UP001596496"/>
    </source>
</evidence>